<dbReference type="InterPro" id="IPR020449">
    <property type="entry name" value="Tscrpt_reg_AraC-type_HTH"/>
</dbReference>
<keyword evidence="1" id="KW-0805">Transcription regulation</keyword>
<evidence type="ECO:0000256" key="3">
    <source>
        <dbReference type="ARBA" id="ARBA00023163"/>
    </source>
</evidence>
<dbReference type="SUPFAM" id="SSF46689">
    <property type="entry name" value="Homeodomain-like"/>
    <property type="match status" value="1"/>
</dbReference>
<evidence type="ECO:0000256" key="2">
    <source>
        <dbReference type="ARBA" id="ARBA00023125"/>
    </source>
</evidence>
<keyword evidence="3" id="KW-0804">Transcription</keyword>
<reference evidence="5 6" key="1">
    <citation type="submission" date="2018-07" db="EMBL/GenBank/DDBJ databases">
        <title>Genomic Encyclopedia of Type Strains, Phase IV (KMG-IV): sequencing the most valuable type-strain genomes for metagenomic binning, comparative biology and taxonomic classification.</title>
        <authorList>
            <person name="Goeker M."/>
        </authorList>
    </citation>
    <scope>NUCLEOTIDE SEQUENCE [LARGE SCALE GENOMIC DNA]</scope>
    <source>
        <strain evidence="5 6">DSM 21634</strain>
    </source>
</reference>
<dbReference type="PRINTS" id="PR00032">
    <property type="entry name" value="HTHARAC"/>
</dbReference>
<comment type="caution">
    <text evidence="5">The sequence shown here is derived from an EMBL/GenBank/DDBJ whole genome shotgun (WGS) entry which is preliminary data.</text>
</comment>
<evidence type="ECO:0000313" key="6">
    <source>
        <dbReference type="Proteomes" id="UP000252884"/>
    </source>
</evidence>
<protein>
    <submittedName>
        <fullName evidence="5">AraC-like DNA-binding protein</fullName>
    </submittedName>
</protein>
<dbReference type="RefSeq" id="WP_114471169.1">
    <property type="nucleotide sequence ID" value="NZ_QPJK01000010.1"/>
</dbReference>
<dbReference type="GO" id="GO:0003700">
    <property type="term" value="F:DNA-binding transcription factor activity"/>
    <property type="evidence" value="ECO:0007669"/>
    <property type="project" value="InterPro"/>
</dbReference>
<dbReference type="EMBL" id="QPJK01000010">
    <property type="protein sequence ID" value="RCW66642.1"/>
    <property type="molecule type" value="Genomic_DNA"/>
</dbReference>
<dbReference type="Pfam" id="PF12625">
    <property type="entry name" value="Arabinose_bd"/>
    <property type="match status" value="1"/>
</dbReference>
<gene>
    <name evidence="5" type="ORF">DES41_1106</name>
</gene>
<dbReference type="InterPro" id="IPR018060">
    <property type="entry name" value="HTH_AraC"/>
</dbReference>
<accession>A0A368XF95</accession>
<name>A0A368XF95_9BURK</name>
<evidence type="ECO:0000259" key="4">
    <source>
        <dbReference type="PROSITE" id="PS01124"/>
    </source>
</evidence>
<feature type="domain" description="HTH araC/xylS-type" evidence="4">
    <location>
        <begin position="240"/>
        <end position="338"/>
    </location>
</feature>
<dbReference type="InterPro" id="IPR009057">
    <property type="entry name" value="Homeodomain-like_sf"/>
</dbReference>
<dbReference type="OrthoDB" id="6506763at2"/>
<keyword evidence="6" id="KW-1185">Reference proteome</keyword>
<dbReference type="InterPro" id="IPR032687">
    <property type="entry name" value="AraC-type_N"/>
</dbReference>
<dbReference type="PANTHER" id="PTHR47894:SF1">
    <property type="entry name" value="HTH-TYPE TRANSCRIPTIONAL REGULATOR VQSM"/>
    <property type="match status" value="1"/>
</dbReference>
<dbReference type="Proteomes" id="UP000252884">
    <property type="component" value="Unassembled WGS sequence"/>
</dbReference>
<dbReference type="GO" id="GO:0005829">
    <property type="term" value="C:cytosol"/>
    <property type="evidence" value="ECO:0007669"/>
    <property type="project" value="TreeGrafter"/>
</dbReference>
<dbReference type="Pfam" id="PF12833">
    <property type="entry name" value="HTH_18"/>
    <property type="match status" value="1"/>
</dbReference>
<evidence type="ECO:0000256" key="1">
    <source>
        <dbReference type="ARBA" id="ARBA00023015"/>
    </source>
</evidence>
<proteinExistence type="predicted"/>
<dbReference type="AlphaFoldDB" id="A0A368XF95"/>
<dbReference type="PANTHER" id="PTHR47894">
    <property type="entry name" value="HTH-TYPE TRANSCRIPTIONAL REGULATOR GADX"/>
    <property type="match status" value="1"/>
</dbReference>
<dbReference type="PROSITE" id="PS01124">
    <property type="entry name" value="HTH_ARAC_FAMILY_2"/>
    <property type="match status" value="1"/>
</dbReference>
<dbReference type="Gene3D" id="1.10.10.60">
    <property type="entry name" value="Homeodomain-like"/>
    <property type="match status" value="1"/>
</dbReference>
<dbReference type="SMART" id="SM00342">
    <property type="entry name" value="HTH_ARAC"/>
    <property type="match status" value="1"/>
</dbReference>
<dbReference type="GO" id="GO:0000976">
    <property type="term" value="F:transcription cis-regulatory region binding"/>
    <property type="evidence" value="ECO:0007669"/>
    <property type="project" value="TreeGrafter"/>
</dbReference>
<sequence length="343" mass="37951">MAAQPGFTQHTISIVHVHRVLLGARRRAVDVDGLLARAGISPALLGSPLSRVTRDQYARLLAGLRHRLRDELWGLCPTPLPVGSFTQGCRLMLGGRTLGGALGLGLRHYRLLLRDLVPRLTVQAGVAHLSVAPRVPVDLALAYAQRTFIFFTYGLASWLVARRLPLLGLEYPAVVAAEFPDAGEVMRAPVRGTPGGAGWYVDARWLELPVVQTEESLAEFLQHAPANLLVRYRESSSTTERIRRILRGHLAGEMPSLEDIGRALAMTPQTLRRRLREEGQGYRGIKEGLRRDAAIEYLARPELTLPEIAERLGFSESSTFQRAFKQWTGVAPGEYRQAHIARA</sequence>
<evidence type="ECO:0000313" key="5">
    <source>
        <dbReference type="EMBL" id="RCW66642.1"/>
    </source>
</evidence>
<keyword evidence="2 5" id="KW-0238">DNA-binding</keyword>
<organism evidence="5 6">
    <name type="scientific">Pseudorhodoferax soli</name>
    <dbReference type="NCBI Taxonomy" id="545864"/>
    <lineage>
        <taxon>Bacteria</taxon>
        <taxon>Pseudomonadati</taxon>
        <taxon>Pseudomonadota</taxon>
        <taxon>Betaproteobacteria</taxon>
        <taxon>Burkholderiales</taxon>
        <taxon>Comamonadaceae</taxon>
    </lineage>
</organism>